<accession>A0A097QTP5</accession>
<keyword evidence="2" id="KW-1185">Reference proteome</keyword>
<evidence type="ECO:0000313" key="2">
    <source>
        <dbReference type="Proteomes" id="UP000029980"/>
    </source>
</evidence>
<dbReference type="AlphaFoldDB" id="A0A097QTP5"/>
<reference evidence="1 2" key="1">
    <citation type="journal article" date="2015" name="Int. J. Syst. Evol. Microbiol.">
        <title>Thermococcus eurythermalis sp. nov., a conditional piezophilic hyperthermophilic archaeon with a wide temperature range isolated from an oil-immersed chimney in the Guaymas Basin.</title>
        <authorList>
            <person name="Zhao W."/>
            <person name="Zeng X."/>
            <person name="Xiao X."/>
        </authorList>
    </citation>
    <scope>NUCLEOTIDE SEQUENCE [LARGE SCALE GENOMIC DNA]</scope>
    <source>
        <strain evidence="1 2">A501</strain>
    </source>
</reference>
<gene>
    <name evidence="1" type="ORF">TEU_05675</name>
</gene>
<dbReference type="Proteomes" id="UP000029980">
    <property type="component" value="Chromosome"/>
</dbReference>
<sequence>MENIEKEVILLTGPPLNGRDEYLEEALEKANGESYAYYHVFDYLKEVGKERGVKITRKNVLDFAINHQDLMNEIRDEAFERIRREIDESDRKFHLVSTPSLFRWGSGSVIGFTLSNLKLLKPNRVIIVLDDVLSVRRRIINDPEWFERFGNDPDNIKLTTLVMWREDAINHVKTLVHELKKEGINVRYVLQFGIRHPSEVFLDLLFREKEKPLVYLSYPMTGHEEEYYHRVRGFYNKLSEHFTVLDPGALDDWWVVAEYDNQVAKNPNVKKIRIKHLLDGNEVDELDREDIEQATEILRRQLVERDFNLVDVSRAIAVYHYAEGVSAGVVSEMAEAYRTLAAIYLYYPFKRRPSPFMEFYGMQNPSRRTMFKNEDEMIRAMVEERDYWTKG</sequence>
<proteinExistence type="predicted"/>
<dbReference type="STRING" id="1505907.TEU_05675"/>
<evidence type="ECO:0000313" key="1">
    <source>
        <dbReference type="EMBL" id="AIU69860.1"/>
    </source>
</evidence>
<dbReference type="RefSeq" id="WP_050002834.1">
    <property type="nucleotide sequence ID" value="NZ_CP008887.1"/>
</dbReference>
<dbReference type="InterPro" id="IPR027417">
    <property type="entry name" value="P-loop_NTPase"/>
</dbReference>
<dbReference type="OrthoDB" id="90770at2157"/>
<dbReference type="KEGG" id="teu:TEU_05675"/>
<protein>
    <submittedName>
        <fullName evidence="1">Uncharacterized protein</fullName>
    </submittedName>
</protein>
<dbReference type="GeneID" id="25152921"/>
<dbReference type="Gene3D" id="3.40.50.300">
    <property type="entry name" value="P-loop containing nucleotide triphosphate hydrolases"/>
    <property type="match status" value="1"/>
</dbReference>
<name>A0A097QTP5_9EURY</name>
<organism evidence="1 2">
    <name type="scientific">Thermococcus eurythermalis</name>
    <dbReference type="NCBI Taxonomy" id="1505907"/>
    <lineage>
        <taxon>Archaea</taxon>
        <taxon>Methanobacteriati</taxon>
        <taxon>Methanobacteriota</taxon>
        <taxon>Thermococci</taxon>
        <taxon>Thermococcales</taxon>
        <taxon>Thermococcaceae</taxon>
        <taxon>Thermococcus</taxon>
    </lineage>
</organism>
<dbReference type="EMBL" id="CP008887">
    <property type="protein sequence ID" value="AIU69860.1"/>
    <property type="molecule type" value="Genomic_DNA"/>
</dbReference>
<dbReference type="HOGENOM" id="CLU_712941_0_0_2"/>